<protein>
    <submittedName>
        <fullName evidence="1">Uncharacterized protein</fullName>
    </submittedName>
</protein>
<gene>
    <name evidence="1" type="ORF">CRV2_00017021</name>
</gene>
<organism evidence="1 2">
    <name type="scientific">Clonostachys rosea f. rosea IK726</name>
    <dbReference type="NCBI Taxonomy" id="1349383"/>
    <lineage>
        <taxon>Eukaryota</taxon>
        <taxon>Fungi</taxon>
        <taxon>Dikarya</taxon>
        <taxon>Ascomycota</taxon>
        <taxon>Pezizomycotina</taxon>
        <taxon>Sordariomycetes</taxon>
        <taxon>Hypocreomycetidae</taxon>
        <taxon>Hypocreales</taxon>
        <taxon>Bionectriaceae</taxon>
        <taxon>Clonostachys</taxon>
    </lineage>
</organism>
<dbReference type="Proteomes" id="UP000836387">
    <property type="component" value="Unassembled WGS sequence"/>
</dbReference>
<sequence>MVRLLKNSINFKFDTIESKFGKADPGVQPPCPTSMEIHINAILVKPIYTLDGTQWHSNDAHHLRDLKPFLVLYLFCAHRAFAHDNGFPVLGLRRSGVEKNFHIIPQDGIDIPSISHELPGNIARCWTRNLNEKDLHRPKGHQASRTMLLDPAQGSVWEKTAPNCGQSRSPIKQHHH</sequence>
<proteinExistence type="predicted"/>
<comment type="caution">
    <text evidence="1">The sequence shown here is derived from an EMBL/GenBank/DDBJ whole genome shotgun (WGS) entry which is preliminary data.</text>
</comment>
<reference evidence="1" key="1">
    <citation type="submission" date="2020-04" db="EMBL/GenBank/DDBJ databases">
        <authorList>
            <person name="Broberg M."/>
        </authorList>
    </citation>
    <scope>NUCLEOTIDE SEQUENCE</scope>
</reference>
<evidence type="ECO:0000313" key="2">
    <source>
        <dbReference type="Proteomes" id="UP000836387"/>
    </source>
</evidence>
<evidence type="ECO:0000313" key="1">
    <source>
        <dbReference type="EMBL" id="CAG9952536.1"/>
    </source>
</evidence>
<reference evidence="1" key="2">
    <citation type="submission" date="2021-10" db="EMBL/GenBank/DDBJ databases">
        <authorList>
            <person name="Piombo E."/>
        </authorList>
    </citation>
    <scope>NUCLEOTIDE SEQUENCE</scope>
</reference>
<name>A0ACA9UGZ7_BIOOC</name>
<keyword evidence="2" id="KW-1185">Reference proteome</keyword>
<accession>A0ACA9UGZ7</accession>
<dbReference type="EMBL" id="CADEHS020000495">
    <property type="protein sequence ID" value="CAG9952536.1"/>
    <property type="molecule type" value="Genomic_DNA"/>
</dbReference>